<name>A0A2A9HD65_TEPT2</name>
<proteinExistence type="predicted"/>
<evidence type="ECO:0000313" key="2">
    <source>
        <dbReference type="Proteomes" id="UP000223071"/>
    </source>
</evidence>
<organism evidence="1 2">
    <name type="scientific">Tepidiforma thermophila (strain KCTC 52669 / CGMCC 1.13589 / G233)</name>
    <dbReference type="NCBI Taxonomy" id="2761530"/>
    <lineage>
        <taxon>Bacteria</taxon>
        <taxon>Bacillati</taxon>
        <taxon>Chloroflexota</taxon>
        <taxon>Tepidiformia</taxon>
        <taxon>Tepidiformales</taxon>
        <taxon>Tepidiformaceae</taxon>
        <taxon>Tepidiforma</taxon>
    </lineage>
</organism>
<gene>
    <name evidence="1" type="ORF">A9A59_0295</name>
</gene>
<reference evidence="1 2" key="1">
    <citation type="submission" date="2017-09" db="EMBL/GenBank/DDBJ databases">
        <title>Sequencing the genomes of two abundant thermophiles in Great Basin hot springs: Thermocrinis jamiesonii and novel Chloroflexi Thermoflexus hugenholtzii.</title>
        <authorList>
            <person name="Hedlund B."/>
        </authorList>
    </citation>
    <scope>NUCLEOTIDE SEQUENCE [LARGE SCALE GENOMIC DNA]</scope>
    <source>
        <strain evidence="1 2">G233</strain>
    </source>
</reference>
<accession>A0A2A9HD65</accession>
<dbReference type="EMBL" id="PDJQ01000001">
    <property type="protein sequence ID" value="PFG73101.1"/>
    <property type="molecule type" value="Genomic_DNA"/>
</dbReference>
<protein>
    <submittedName>
        <fullName evidence="1">Uncharacterized protein</fullName>
    </submittedName>
</protein>
<comment type="caution">
    <text evidence="1">The sequence shown here is derived from an EMBL/GenBank/DDBJ whole genome shotgun (WGS) entry which is preliminary data.</text>
</comment>
<keyword evidence="2" id="KW-1185">Reference proteome</keyword>
<dbReference type="AlphaFoldDB" id="A0A2A9HD65"/>
<dbReference type="Proteomes" id="UP000223071">
    <property type="component" value="Unassembled WGS sequence"/>
</dbReference>
<evidence type="ECO:0000313" key="1">
    <source>
        <dbReference type="EMBL" id="PFG73101.1"/>
    </source>
</evidence>
<sequence length="99" mass="11289">MECVRWRWNTLFTITVQTDYFADFDYPLRIRVEVDPPNGFSQTASGYLYWDGHSREFAWPGDFLTFGDPVTGTYSITVKATNQVSIGFVTIAAGSFTIR</sequence>